<protein>
    <recommendedName>
        <fullName evidence="6">Prephenate dehydratase domain-containing protein</fullName>
    </recommendedName>
</protein>
<comment type="pathway">
    <text evidence="5">Amino-acid biosynthesis.</text>
</comment>
<dbReference type="InterPro" id="IPR001086">
    <property type="entry name" value="Preph_deHydtase"/>
</dbReference>
<evidence type="ECO:0000259" key="6">
    <source>
        <dbReference type="PROSITE" id="PS51171"/>
    </source>
</evidence>
<dbReference type="EMBL" id="UINC01218071">
    <property type="protein sequence ID" value="SVE44940.1"/>
    <property type="molecule type" value="Genomic_DNA"/>
</dbReference>
<proteinExistence type="predicted"/>
<keyword evidence="4" id="KW-0456">Lyase</keyword>
<dbReference type="Pfam" id="PF00800">
    <property type="entry name" value="PDT"/>
    <property type="match status" value="1"/>
</dbReference>
<accession>A0A383DKX4</accession>
<dbReference type="PROSITE" id="PS51171">
    <property type="entry name" value="PREPHENATE_DEHYDR_3"/>
    <property type="match status" value="1"/>
</dbReference>
<dbReference type="GO" id="GO:0005737">
    <property type="term" value="C:cytoplasm"/>
    <property type="evidence" value="ECO:0007669"/>
    <property type="project" value="TreeGrafter"/>
</dbReference>
<evidence type="ECO:0000256" key="3">
    <source>
        <dbReference type="ARBA" id="ARBA00023222"/>
    </source>
</evidence>
<keyword evidence="2" id="KW-0057">Aromatic amino acid biosynthesis</keyword>
<dbReference type="AlphaFoldDB" id="A0A383DKX4"/>
<evidence type="ECO:0000313" key="7">
    <source>
        <dbReference type="EMBL" id="SVE44940.1"/>
    </source>
</evidence>
<dbReference type="Gene3D" id="3.40.190.10">
    <property type="entry name" value="Periplasmic binding protein-like II"/>
    <property type="match status" value="1"/>
</dbReference>
<evidence type="ECO:0000256" key="1">
    <source>
        <dbReference type="ARBA" id="ARBA00022605"/>
    </source>
</evidence>
<dbReference type="GO" id="GO:0004664">
    <property type="term" value="F:prephenate dehydratase activity"/>
    <property type="evidence" value="ECO:0007669"/>
    <property type="project" value="InterPro"/>
</dbReference>
<name>A0A383DKX4_9ZZZZ</name>
<feature type="domain" description="Prephenate dehydratase" evidence="6">
    <location>
        <begin position="9"/>
        <end position="62"/>
    </location>
</feature>
<keyword evidence="1" id="KW-0028">Amino-acid biosynthesis</keyword>
<organism evidence="7">
    <name type="scientific">marine metagenome</name>
    <dbReference type="NCBI Taxonomy" id="408172"/>
    <lineage>
        <taxon>unclassified sequences</taxon>
        <taxon>metagenomes</taxon>
        <taxon>ecological metagenomes</taxon>
    </lineage>
</organism>
<sequence length="62" mass="6845">MISNKTKLGIAFLGPKGTYSENAVKKKYGNLIKKNPTKTVEEVFRAVVNKDSDYGIVPIENS</sequence>
<evidence type="ECO:0000256" key="4">
    <source>
        <dbReference type="ARBA" id="ARBA00023239"/>
    </source>
</evidence>
<reference evidence="7" key="1">
    <citation type="submission" date="2018-05" db="EMBL/GenBank/DDBJ databases">
        <authorList>
            <person name="Lanie J.A."/>
            <person name="Ng W.-L."/>
            <person name="Kazmierczak K.M."/>
            <person name="Andrzejewski T.M."/>
            <person name="Davidsen T.M."/>
            <person name="Wayne K.J."/>
            <person name="Tettelin H."/>
            <person name="Glass J.I."/>
            <person name="Rusch D."/>
            <person name="Podicherti R."/>
            <person name="Tsui H.-C.T."/>
            <person name="Winkler M.E."/>
        </authorList>
    </citation>
    <scope>NUCLEOTIDE SEQUENCE</scope>
</reference>
<gene>
    <name evidence="7" type="ORF">METZ01_LOCUS497794</name>
</gene>
<dbReference type="PANTHER" id="PTHR21022">
    <property type="entry name" value="PREPHENATE DEHYDRATASE P PROTEIN"/>
    <property type="match status" value="1"/>
</dbReference>
<evidence type="ECO:0000256" key="2">
    <source>
        <dbReference type="ARBA" id="ARBA00023141"/>
    </source>
</evidence>
<feature type="non-terminal residue" evidence="7">
    <location>
        <position position="62"/>
    </location>
</feature>
<keyword evidence="3" id="KW-0584">Phenylalanine biosynthesis</keyword>
<dbReference type="PANTHER" id="PTHR21022:SF19">
    <property type="entry name" value="PREPHENATE DEHYDRATASE-RELATED"/>
    <property type="match status" value="1"/>
</dbReference>
<dbReference type="GO" id="GO:0009094">
    <property type="term" value="P:L-phenylalanine biosynthetic process"/>
    <property type="evidence" value="ECO:0007669"/>
    <property type="project" value="UniProtKB-KW"/>
</dbReference>
<dbReference type="SUPFAM" id="SSF53850">
    <property type="entry name" value="Periplasmic binding protein-like II"/>
    <property type="match status" value="1"/>
</dbReference>
<evidence type="ECO:0000256" key="5">
    <source>
        <dbReference type="ARBA" id="ARBA00029440"/>
    </source>
</evidence>